<evidence type="ECO:0000256" key="4">
    <source>
        <dbReference type="ARBA" id="ARBA00022771"/>
    </source>
</evidence>
<dbReference type="GO" id="GO:0005634">
    <property type="term" value="C:nucleus"/>
    <property type="evidence" value="ECO:0007669"/>
    <property type="project" value="UniProtKB-SubCell"/>
</dbReference>
<protein>
    <submittedName>
        <fullName evidence="11">B-cell lymphoma 6 protein-like</fullName>
    </submittedName>
</protein>
<dbReference type="RefSeq" id="XP_013388780.1">
    <property type="nucleotide sequence ID" value="XM_013533326.1"/>
</dbReference>
<evidence type="ECO:0000256" key="3">
    <source>
        <dbReference type="ARBA" id="ARBA00022737"/>
    </source>
</evidence>
<dbReference type="InterPro" id="IPR036236">
    <property type="entry name" value="Znf_C2H2_sf"/>
</dbReference>
<keyword evidence="6" id="KW-0539">Nucleus</keyword>
<dbReference type="KEGG" id="lak:106157610"/>
<keyword evidence="4 7" id="KW-0863">Zinc-finger</keyword>
<dbReference type="PROSITE" id="PS50157">
    <property type="entry name" value="ZINC_FINGER_C2H2_2"/>
    <property type="match status" value="3"/>
</dbReference>
<name>A0A1S3HRX3_LINAN</name>
<evidence type="ECO:0000256" key="2">
    <source>
        <dbReference type="ARBA" id="ARBA00022723"/>
    </source>
</evidence>
<dbReference type="AlphaFoldDB" id="A0A1S3HRX3"/>
<dbReference type="PROSITE" id="PS00028">
    <property type="entry name" value="ZINC_FINGER_C2H2_1"/>
    <property type="match status" value="2"/>
</dbReference>
<dbReference type="GO" id="GO:0008270">
    <property type="term" value="F:zinc ion binding"/>
    <property type="evidence" value="ECO:0007669"/>
    <property type="project" value="UniProtKB-KW"/>
</dbReference>
<feature type="domain" description="C2H2-type" evidence="9">
    <location>
        <begin position="324"/>
        <end position="352"/>
    </location>
</feature>
<feature type="compositionally biased region" description="Polar residues" evidence="8">
    <location>
        <begin position="187"/>
        <end position="203"/>
    </location>
</feature>
<dbReference type="SMART" id="SM00355">
    <property type="entry name" value="ZnF_C2H2"/>
    <property type="match status" value="4"/>
</dbReference>
<keyword evidence="5" id="KW-0862">Zinc</keyword>
<feature type="region of interest" description="Disordered" evidence="8">
    <location>
        <begin position="96"/>
        <end position="172"/>
    </location>
</feature>
<evidence type="ECO:0000313" key="10">
    <source>
        <dbReference type="Proteomes" id="UP000085678"/>
    </source>
</evidence>
<feature type="region of interest" description="Disordered" evidence="8">
    <location>
        <begin position="41"/>
        <end position="78"/>
    </location>
</feature>
<reference evidence="11" key="1">
    <citation type="submission" date="2025-08" db="UniProtKB">
        <authorList>
            <consortium name="RefSeq"/>
        </authorList>
    </citation>
    <scope>IDENTIFICATION</scope>
    <source>
        <tissue evidence="11">Gonads</tissue>
    </source>
</reference>
<evidence type="ECO:0000256" key="7">
    <source>
        <dbReference type="PROSITE-ProRule" id="PRU00042"/>
    </source>
</evidence>
<dbReference type="GeneID" id="106157610"/>
<dbReference type="Pfam" id="PF00096">
    <property type="entry name" value="zf-C2H2"/>
    <property type="match status" value="1"/>
</dbReference>
<feature type="compositionally biased region" description="Basic residues" evidence="8">
    <location>
        <begin position="105"/>
        <end position="114"/>
    </location>
</feature>
<organism evidence="10 11">
    <name type="scientific">Lingula anatina</name>
    <name type="common">Brachiopod</name>
    <name type="synonym">Lingula unguis</name>
    <dbReference type="NCBI Taxonomy" id="7574"/>
    <lineage>
        <taxon>Eukaryota</taxon>
        <taxon>Metazoa</taxon>
        <taxon>Spiralia</taxon>
        <taxon>Lophotrochozoa</taxon>
        <taxon>Brachiopoda</taxon>
        <taxon>Linguliformea</taxon>
        <taxon>Lingulata</taxon>
        <taxon>Lingulida</taxon>
        <taxon>Linguloidea</taxon>
        <taxon>Lingulidae</taxon>
        <taxon>Lingula</taxon>
    </lineage>
</organism>
<dbReference type="PANTHER" id="PTHR24388">
    <property type="entry name" value="ZINC FINGER PROTEIN"/>
    <property type="match status" value="1"/>
</dbReference>
<evidence type="ECO:0000259" key="9">
    <source>
        <dbReference type="PROSITE" id="PS50157"/>
    </source>
</evidence>
<evidence type="ECO:0000256" key="8">
    <source>
        <dbReference type="SAM" id="MobiDB-lite"/>
    </source>
</evidence>
<keyword evidence="2" id="KW-0479">Metal-binding</keyword>
<dbReference type="OrthoDB" id="6226898at2759"/>
<feature type="domain" description="C2H2-type" evidence="9">
    <location>
        <begin position="11"/>
        <end position="39"/>
    </location>
</feature>
<keyword evidence="3" id="KW-0677">Repeat</keyword>
<evidence type="ECO:0000313" key="11">
    <source>
        <dbReference type="RefSeq" id="XP_013388780.1"/>
    </source>
</evidence>
<accession>A0A1S3HRX3</accession>
<dbReference type="InParanoid" id="A0A1S3HRX3"/>
<gene>
    <name evidence="11" type="primary">LOC106157610</name>
</gene>
<dbReference type="SUPFAM" id="SSF57667">
    <property type="entry name" value="beta-beta-alpha zinc fingers"/>
    <property type="match status" value="2"/>
</dbReference>
<dbReference type="PANTHER" id="PTHR24388:SF54">
    <property type="entry name" value="PROTEIN ESCARGOT"/>
    <property type="match status" value="1"/>
</dbReference>
<sequence length="381" mass="43669">MQTANPWKKPYVCGLCGHQFVHLLNLGLHVRTLHLNKESTFKPRQSKRYPKDIKKSVTSGACKTSKDKQNYRETESVRMDREKEIHLEQSRVLDTKTDELISPQARRKSKRIASRKMTQKDKHYTSRNMTQRDGLGHHLTRDVKKKTAHQNKNDNQDVSDFESSTTPDRFEEEYSGISVLLYPGKETATSPSHPEDPSVQTQGLGVLHPGDGGEHHTESSSDSGGTDQFFLRLPNGKRFLIQKEMESTIFKEVDSSAEEGEKENVLTSSMVTCNICQKTYTARSIKSHKCREICERCGRVFPHMKALRNHQAYGNNCADRVLPLVCDLCGYVASNRHRWKEHVQQLHSDVRPFQCSVPDCNKSFKVKAALQHHIKYRHGRK</sequence>
<evidence type="ECO:0000256" key="6">
    <source>
        <dbReference type="ARBA" id="ARBA00023242"/>
    </source>
</evidence>
<dbReference type="GO" id="GO:0000978">
    <property type="term" value="F:RNA polymerase II cis-regulatory region sequence-specific DNA binding"/>
    <property type="evidence" value="ECO:0007669"/>
    <property type="project" value="TreeGrafter"/>
</dbReference>
<feature type="domain" description="C2H2-type" evidence="9">
    <location>
        <begin position="353"/>
        <end position="381"/>
    </location>
</feature>
<dbReference type="Proteomes" id="UP000085678">
    <property type="component" value="Unplaced"/>
</dbReference>
<evidence type="ECO:0000256" key="1">
    <source>
        <dbReference type="ARBA" id="ARBA00004123"/>
    </source>
</evidence>
<dbReference type="GO" id="GO:0000981">
    <property type="term" value="F:DNA-binding transcription factor activity, RNA polymerase II-specific"/>
    <property type="evidence" value="ECO:0007669"/>
    <property type="project" value="TreeGrafter"/>
</dbReference>
<keyword evidence="10" id="KW-1185">Reference proteome</keyword>
<proteinExistence type="predicted"/>
<dbReference type="InterPro" id="IPR013087">
    <property type="entry name" value="Znf_C2H2_type"/>
</dbReference>
<dbReference type="Gene3D" id="3.30.160.60">
    <property type="entry name" value="Classic Zinc Finger"/>
    <property type="match status" value="3"/>
</dbReference>
<feature type="compositionally biased region" description="Polar residues" evidence="8">
    <location>
        <begin position="156"/>
        <end position="167"/>
    </location>
</feature>
<dbReference type="InterPro" id="IPR050527">
    <property type="entry name" value="Snail/Krueppel_Znf"/>
</dbReference>
<feature type="region of interest" description="Disordered" evidence="8">
    <location>
        <begin position="184"/>
        <end position="228"/>
    </location>
</feature>
<feature type="compositionally biased region" description="Basic and acidic residues" evidence="8">
    <location>
        <begin position="64"/>
        <end position="78"/>
    </location>
</feature>
<comment type="subcellular location">
    <subcellularLocation>
        <location evidence="1">Nucleus</location>
    </subcellularLocation>
</comment>
<evidence type="ECO:0000256" key="5">
    <source>
        <dbReference type="ARBA" id="ARBA00022833"/>
    </source>
</evidence>